<dbReference type="SUPFAM" id="SSF56935">
    <property type="entry name" value="Porins"/>
    <property type="match status" value="1"/>
</dbReference>
<dbReference type="InterPro" id="IPR008969">
    <property type="entry name" value="CarboxyPept-like_regulatory"/>
</dbReference>
<dbReference type="PROSITE" id="PS52016">
    <property type="entry name" value="TONB_DEPENDENT_REC_3"/>
    <property type="match status" value="1"/>
</dbReference>
<reference evidence="13" key="1">
    <citation type="submission" date="2015-01" db="EMBL/GenBank/DDBJ databases">
        <title>Flavisolibacter sp./LCS9/ whole genome sequencing.</title>
        <authorList>
            <person name="Kim M.K."/>
            <person name="Srinivasan S."/>
            <person name="Lee J.-J."/>
        </authorList>
    </citation>
    <scope>NUCLEOTIDE SEQUENCE [LARGE SCALE GENOMIC DNA]</scope>
    <source>
        <strain evidence="13">LCS9</strain>
    </source>
</reference>
<feature type="domain" description="TonB-dependent receptor plug" evidence="11">
    <location>
        <begin position="108"/>
        <end position="210"/>
    </location>
</feature>
<evidence type="ECO:0000256" key="1">
    <source>
        <dbReference type="ARBA" id="ARBA00004571"/>
    </source>
</evidence>
<evidence type="ECO:0000256" key="2">
    <source>
        <dbReference type="ARBA" id="ARBA00022448"/>
    </source>
</evidence>
<dbReference type="Gene3D" id="2.40.170.20">
    <property type="entry name" value="TonB-dependent receptor, beta-barrel domain"/>
    <property type="match status" value="1"/>
</dbReference>
<feature type="domain" description="TonB-dependent receptor-like beta-barrel" evidence="10">
    <location>
        <begin position="433"/>
        <end position="985"/>
    </location>
</feature>
<dbReference type="Pfam" id="PF00593">
    <property type="entry name" value="TonB_dep_Rec_b-barrel"/>
    <property type="match status" value="1"/>
</dbReference>
<evidence type="ECO:0000313" key="12">
    <source>
        <dbReference type="EMBL" id="ANE51411.1"/>
    </source>
</evidence>
<dbReference type="KEGG" id="fla:SY85_13760"/>
<keyword evidence="13" id="KW-1185">Reference proteome</keyword>
<dbReference type="InterPro" id="IPR023996">
    <property type="entry name" value="TonB-dep_OMP_SusC/RagA"/>
</dbReference>
<reference evidence="12 13" key="2">
    <citation type="journal article" date="2016" name="Int. J. Syst. Evol. Microbiol.">
        <title>Flavisolibacter tropicus sp. nov., isolated from tropical soil.</title>
        <authorList>
            <person name="Lee J.J."/>
            <person name="Kang M.S."/>
            <person name="Kim G.S."/>
            <person name="Lee C.S."/>
            <person name="Lim S."/>
            <person name="Lee J."/>
            <person name="Roh S.H."/>
            <person name="Kang H."/>
            <person name="Ha J.M."/>
            <person name="Bae S."/>
            <person name="Jung H.Y."/>
            <person name="Kim M.K."/>
        </authorList>
    </citation>
    <scope>NUCLEOTIDE SEQUENCE [LARGE SCALE GENOMIC DNA]</scope>
    <source>
        <strain evidence="12 13">LCS9</strain>
    </source>
</reference>
<evidence type="ECO:0000256" key="7">
    <source>
        <dbReference type="ARBA" id="ARBA00023237"/>
    </source>
</evidence>
<evidence type="ECO:0000256" key="5">
    <source>
        <dbReference type="ARBA" id="ARBA00023077"/>
    </source>
</evidence>
<dbReference type="AlphaFoldDB" id="A0A172TWC8"/>
<comment type="subcellular location">
    <subcellularLocation>
        <location evidence="1 8">Cell outer membrane</location>
        <topology evidence="1 8">Multi-pass membrane protein</topology>
    </subcellularLocation>
</comment>
<dbReference type="InterPro" id="IPR012910">
    <property type="entry name" value="Plug_dom"/>
</dbReference>
<evidence type="ECO:0000256" key="3">
    <source>
        <dbReference type="ARBA" id="ARBA00022452"/>
    </source>
</evidence>
<keyword evidence="4 8" id="KW-0812">Transmembrane</keyword>
<evidence type="ECO:0000256" key="6">
    <source>
        <dbReference type="ARBA" id="ARBA00023136"/>
    </source>
</evidence>
<name>A0A172TWC8_9BACT</name>
<proteinExistence type="inferred from homology"/>
<dbReference type="STRING" id="1492898.SY85_13760"/>
<evidence type="ECO:0000259" key="11">
    <source>
        <dbReference type="Pfam" id="PF07715"/>
    </source>
</evidence>
<sequence>MMMFLSVLSFAQGTDGSVLSGVIRDENGSLLQGITVTEKGTNNVVTTNGKGVFSIHVKSTDAILVLTGVGFEKQELRAAGQASFDVALKTDVKGLSDVVVVGYGTQKKANLTGAVAVVKGAELVNRPTATVSQALQGKVSGMNFSAGSFGFEPGAALNLQIRGQGAPLILIDGMYAANINGLNPNDIESVSVLKDAAAAAIYGARAPYGVVLITTKSGATNNKLSIEYSGNYSFIKPINMPHHLDSYTTALALNEAAINSGITPLYTNLTIDRILAYQQDPVNTPETNPALANPALWANTFESNANYDWFNVFYGDGQRYQHNLSMSGGNKAVSFFLSGGYVNDGGVLQVGKDNYKRYNLSAKFDASLTNWIKLTSNTRYYNSERNTPAYDNQGDYDLLFHQVARTFPSQYMKSKYGVNSIQSKIPWTKDAGNNGTTINDMVQRFAAEITSLKGWTINGDYTFDLTSNQFTSKNFTVYEDNVAGQPVLSGSTSPSSISKSQAITFYQSANAYTTYKFDISKAHHFSIMAGYQQEKSSLSYLSASKTNMITGEVPSLNTSTGTINATDNLNNYATEGVFGRFNYNFNDRYLLELNSRYDGTYKFAAGKKWGFFPSVSAGWNLSNEKFWEVIKPVVNAFKLRASFGSLGNQLTAGAYQDLPIIAVNSNLGWILNGTRPSYTSAPTLVNPDITWETSNTKNLGADLGLLKNRLTLTAEVYQRLTYDQLGSQNALPAVIGASLPQVNNMETRTDGWEFSFGWNDKIGKDFKYSVIGQLFDYYTTITKYNNPTKILTTSYEGQKQGEIWGYTSEGLMLDQATVDAINTGNIQKAISGQTWKIGDMRYADLNKDGVVNFGDNTVNNPGDRRVIGNTTPRYQYGVTLRAEWKGFDFSMFVQGVGKRDLVLSDNLFWGFISQVQSSIFKDHLDYFRDADATKYAGLGKNTDAYFARPYLDPAMNAKNQAVQTRYIQNGAYTRLKNIQLGYSLSDKVMKKAKLSGAYFYVSGENMLTISHLPSHFDPENANIGVRGSGKSFFPQQAITLGVNLKF</sequence>
<dbReference type="InterPro" id="IPR037066">
    <property type="entry name" value="Plug_dom_sf"/>
</dbReference>
<dbReference type="NCBIfam" id="TIGR04057">
    <property type="entry name" value="SusC_RagA_signa"/>
    <property type="match status" value="1"/>
</dbReference>
<accession>A0A172TWC8</accession>
<dbReference type="SUPFAM" id="SSF49464">
    <property type="entry name" value="Carboxypeptidase regulatory domain-like"/>
    <property type="match status" value="1"/>
</dbReference>
<dbReference type="Pfam" id="PF07715">
    <property type="entry name" value="Plug"/>
    <property type="match status" value="1"/>
</dbReference>
<evidence type="ECO:0000256" key="4">
    <source>
        <dbReference type="ARBA" id="ARBA00022692"/>
    </source>
</evidence>
<keyword evidence="6 8" id="KW-0472">Membrane</keyword>
<comment type="similarity">
    <text evidence="8 9">Belongs to the TonB-dependent receptor family.</text>
</comment>
<dbReference type="Pfam" id="PF13715">
    <property type="entry name" value="CarbopepD_reg_2"/>
    <property type="match status" value="1"/>
</dbReference>
<dbReference type="InterPro" id="IPR039426">
    <property type="entry name" value="TonB-dep_rcpt-like"/>
</dbReference>
<evidence type="ECO:0000256" key="8">
    <source>
        <dbReference type="PROSITE-ProRule" id="PRU01360"/>
    </source>
</evidence>
<dbReference type="EMBL" id="CP011390">
    <property type="protein sequence ID" value="ANE51411.1"/>
    <property type="molecule type" value="Genomic_DNA"/>
</dbReference>
<evidence type="ECO:0000313" key="13">
    <source>
        <dbReference type="Proteomes" id="UP000077177"/>
    </source>
</evidence>
<organism evidence="12 13">
    <name type="scientific">Flavisolibacter tropicus</name>
    <dbReference type="NCBI Taxonomy" id="1492898"/>
    <lineage>
        <taxon>Bacteria</taxon>
        <taxon>Pseudomonadati</taxon>
        <taxon>Bacteroidota</taxon>
        <taxon>Chitinophagia</taxon>
        <taxon>Chitinophagales</taxon>
        <taxon>Chitinophagaceae</taxon>
        <taxon>Flavisolibacter</taxon>
    </lineage>
</organism>
<keyword evidence="2 8" id="KW-0813">Transport</keyword>
<dbReference type="InterPro" id="IPR036942">
    <property type="entry name" value="Beta-barrel_TonB_sf"/>
</dbReference>
<protein>
    <recommendedName>
        <fullName evidence="14">TonB-dependent receptor</fullName>
    </recommendedName>
</protein>
<dbReference type="GO" id="GO:0009279">
    <property type="term" value="C:cell outer membrane"/>
    <property type="evidence" value="ECO:0007669"/>
    <property type="project" value="UniProtKB-SubCell"/>
</dbReference>
<dbReference type="Gene3D" id="2.170.130.10">
    <property type="entry name" value="TonB-dependent receptor, plug domain"/>
    <property type="match status" value="1"/>
</dbReference>
<dbReference type="NCBIfam" id="TIGR04056">
    <property type="entry name" value="OMP_RagA_SusC"/>
    <property type="match status" value="1"/>
</dbReference>
<keyword evidence="3 8" id="KW-1134">Transmembrane beta strand</keyword>
<dbReference type="InterPro" id="IPR023997">
    <property type="entry name" value="TonB-dep_OMP_SusC/RagA_CS"/>
</dbReference>
<dbReference type="InterPro" id="IPR000531">
    <property type="entry name" value="Beta-barrel_TonB"/>
</dbReference>
<keyword evidence="5 9" id="KW-0798">TonB box</keyword>
<evidence type="ECO:0008006" key="14">
    <source>
        <dbReference type="Google" id="ProtNLM"/>
    </source>
</evidence>
<keyword evidence="7 8" id="KW-0998">Cell outer membrane</keyword>
<evidence type="ECO:0000256" key="9">
    <source>
        <dbReference type="RuleBase" id="RU003357"/>
    </source>
</evidence>
<evidence type="ECO:0000259" key="10">
    <source>
        <dbReference type="Pfam" id="PF00593"/>
    </source>
</evidence>
<dbReference type="Proteomes" id="UP000077177">
    <property type="component" value="Chromosome"/>
</dbReference>
<gene>
    <name evidence="12" type="ORF">SY85_13760</name>
</gene>
<dbReference type="PATRIC" id="fig|1492898.3.peg.2969"/>